<dbReference type="AlphaFoldDB" id="A0A2C5YM86"/>
<feature type="compositionally biased region" description="Basic and acidic residues" evidence="1">
    <location>
        <begin position="27"/>
        <end position="39"/>
    </location>
</feature>
<evidence type="ECO:0000313" key="2">
    <source>
        <dbReference type="EMBL" id="PHH68412.1"/>
    </source>
</evidence>
<accession>A0A2C5YM86</accession>
<proteinExistence type="predicted"/>
<feature type="compositionally biased region" description="Polar residues" evidence="1">
    <location>
        <begin position="1"/>
        <end position="10"/>
    </location>
</feature>
<organism evidence="2 3">
    <name type="scientific">Ophiocordyceps australis</name>
    <dbReference type="NCBI Taxonomy" id="1399860"/>
    <lineage>
        <taxon>Eukaryota</taxon>
        <taxon>Fungi</taxon>
        <taxon>Dikarya</taxon>
        <taxon>Ascomycota</taxon>
        <taxon>Pezizomycotina</taxon>
        <taxon>Sordariomycetes</taxon>
        <taxon>Hypocreomycetidae</taxon>
        <taxon>Hypocreales</taxon>
        <taxon>Ophiocordycipitaceae</taxon>
        <taxon>Ophiocordyceps</taxon>
    </lineage>
</organism>
<dbReference type="Proteomes" id="UP000224854">
    <property type="component" value="Unassembled WGS sequence"/>
</dbReference>
<feature type="region of interest" description="Disordered" evidence="1">
    <location>
        <begin position="1"/>
        <end position="43"/>
    </location>
</feature>
<feature type="compositionally biased region" description="Polar residues" evidence="1">
    <location>
        <begin position="614"/>
        <end position="623"/>
    </location>
</feature>
<evidence type="ECO:0000256" key="1">
    <source>
        <dbReference type="SAM" id="MobiDB-lite"/>
    </source>
</evidence>
<evidence type="ECO:0000313" key="3">
    <source>
        <dbReference type="Proteomes" id="UP000224854"/>
    </source>
</evidence>
<feature type="compositionally biased region" description="Basic and acidic residues" evidence="1">
    <location>
        <begin position="493"/>
        <end position="503"/>
    </location>
</feature>
<feature type="compositionally biased region" description="Basic residues" evidence="1">
    <location>
        <begin position="480"/>
        <end position="492"/>
    </location>
</feature>
<dbReference type="EMBL" id="NJEU01001138">
    <property type="protein sequence ID" value="PHH68412.1"/>
    <property type="molecule type" value="Genomic_DNA"/>
</dbReference>
<evidence type="ECO:0008006" key="4">
    <source>
        <dbReference type="Google" id="ProtNLM"/>
    </source>
</evidence>
<reference evidence="2 3" key="1">
    <citation type="submission" date="2017-06" db="EMBL/GenBank/DDBJ databases">
        <title>Ant-infecting Ophiocordyceps genomes reveal a high diversity of potential behavioral manipulation genes and a possible major role for enterotoxins.</title>
        <authorList>
            <person name="De Bekker C."/>
            <person name="Evans H.C."/>
            <person name="Brachmann A."/>
            <person name="Hughes D.P."/>
        </authorList>
    </citation>
    <scope>NUCLEOTIDE SEQUENCE [LARGE SCALE GENOMIC DNA]</scope>
    <source>
        <strain evidence="2 3">1348a</strain>
    </source>
</reference>
<gene>
    <name evidence="2" type="ORF">CDD82_572</name>
</gene>
<feature type="region of interest" description="Disordered" evidence="1">
    <location>
        <begin position="584"/>
        <end position="623"/>
    </location>
</feature>
<name>A0A2C5YM86_9HYPO</name>
<feature type="compositionally biased region" description="Basic and acidic residues" evidence="1">
    <location>
        <begin position="533"/>
        <end position="544"/>
    </location>
</feature>
<keyword evidence="3" id="KW-1185">Reference proteome</keyword>
<dbReference type="OrthoDB" id="2322499at2759"/>
<protein>
    <recommendedName>
        <fullName evidence="4">F-box domain-containing protein</fullName>
    </recommendedName>
</protein>
<sequence length="688" mass="77126">MGEQTPSNGSRVGKRKKPWSSDDADSDDAKSDDAKRAKTETGSGTVELTAMGAAGKLPASTWQRVLVLVPPKTLGALLSVNRVFNQWLDPKSKFQTPQSQTRLRPDAIWQASRRRFWPRMPAPLRGCSEVDMWRLCCSRHCSLCNLAADSKQLGNKQWHLGPGTSGVAPIFSGRVVACAQCLVARTDKEALLYLTPGFPTFLLSGIPMLWMTPQVEVVPTHILHKEPALVHGKVTKFFFRQHVLDIKADFESVKTTSPAVADEWIKGLESQGQRRVADVSRWERWHRSGGVLEMRNSWPEKHKTVVGEARQPPAHAEAKPRDGQGVEAMIACIANRYIARRLKTEKVTKKTVYSFAARLLRHVRNTFYLEAARRAKEGNKPRVKTDRLTLQHMQWLFNVGIKPDGLKMRSLGLMCKRCVGRKRYSMSALMQHYIARHKPTKKRHSLKLYEWPAEPMFRLGLEPEQDVSDCAEALESQQQQKKKKKKKKKKKDNKANKDNKAKSSDTSTKSLACNVPRAGAKQSPLEPDEDEYEPRRDTWAHHEPDLKPASSVYVGRRSFARGGSAAKAVSNAAATTTAVWPSPWSLEASPAASHRGRDDAAAPRAPVYPPAPTNQPMQQHQQATAIHQEYPWPPLPLHQPLWLGAAASYHYASLRAQLPSCHLPHAQPHSLAAALGRETDEYDPRRPF</sequence>
<comment type="caution">
    <text evidence="2">The sequence shown here is derived from an EMBL/GenBank/DDBJ whole genome shotgun (WGS) entry which is preliminary data.</text>
</comment>
<feature type="region of interest" description="Disordered" evidence="1">
    <location>
        <begin position="473"/>
        <end position="544"/>
    </location>
</feature>